<sequence length="105" mass="11636">MHQITFRGRVPLYRASQCGKYLVDERNTELNLALPPSLIPSEARISTLYSVGSHLGSSIYMSFDISLPVKSSSEQITSTVSLITTLKSPMQYRGFSSSFNDSQRG</sequence>
<gene>
    <name evidence="1" type="ORF">LARSCL_LOCUS5037</name>
</gene>
<dbReference type="AlphaFoldDB" id="A0AAV1ZEF7"/>
<dbReference type="Proteomes" id="UP001497382">
    <property type="component" value="Unassembled WGS sequence"/>
</dbReference>
<reference evidence="1 2" key="1">
    <citation type="submission" date="2024-04" db="EMBL/GenBank/DDBJ databases">
        <authorList>
            <person name="Rising A."/>
            <person name="Reimegard J."/>
            <person name="Sonavane S."/>
            <person name="Akerstrom W."/>
            <person name="Nylinder S."/>
            <person name="Hedman E."/>
            <person name="Kallberg Y."/>
        </authorList>
    </citation>
    <scope>NUCLEOTIDE SEQUENCE [LARGE SCALE GENOMIC DNA]</scope>
</reference>
<comment type="caution">
    <text evidence="1">The sequence shown here is derived from an EMBL/GenBank/DDBJ whole genome shotgun (WGS) entry which is preliminary data.</text>
</comment>
<protein>
    <submittedName>
        <fullName evidence="1">Uncharacterized protein</fullName>
    </submittedName>
</protein>
<name>A0AAV1ZEF7_9ARAC</name>
<proteinExistence type="predicted"/>
<organism evidence="1 2">
    <name type="scientific">Larinioides sclopetarius</name>
    <dbReference type="NCBI Taxonomy" id="280406"/>
    <lineage>
        <taxon>Eukaryota</taxon>
        <taxon>Metazoa</taxon>
        <taxon>Ecdysozoa</taxon>
        <taxon>Arthropoda</taxon>
        <taxon>Chelicerata</taxon>
        <taxon>Arachnida</taxon>
        <taxon>Araneae</taxon>
        <taxon>Araneomorphae</taxon>
        <taxon>Entelegynae</taxon>
        <taxon>Araneoidea</taxon>
        <taxon>Araneidae</taxon>
        <taxon>Larinioides</taxon>
    </lineage>
</organism>
<accession>A0AAV1ZEF7</accession>
<dbReference type="EMBL" id="CAXIEN010000045">
    <property type="protein sequence ID" value="CAL1269970.1"/>
    <property type="molecule type" value="Genomic_DNA"/>
</dbReference>
<keyword evidence="2" id="KW-1185">Reference proteome</keyword>
<evidence type="ECO:0000313" key="2">
    <source>
        <dbReference type="Proteomes" id="UP001497382"/>
    </source>
</evidence>
<evidence type="ECO:0000313" key="1">
    <source>
        <dbReference type="EMBL" id="CAL1269970.1"/>
    </source>
</evidence>